<keyword evidence="3" id="KW-0238">DNA-binding</keyword>
<dbReference type="Proteomes" id="UP001179363">
    <property type="component" value="Unassembled WGS sequence"/>
</dbReference>
<dbReference type="PROSITE" id="PS50110">
    <property type="entry name" value="RESPONSE_REGULATORY"/>
    <property type="match status" value="1"/>
</dbReference>
<keyword evidence="2" id="KW-0805">Transcription regulation</keyword>
<dbReference type="Pfam" id="PF00072">
    <property type="entry name" value="Response_reg"/>
    <property type="match status" value="1"/>
</dbReference>
<dbReference type="SUPFAM" id="SSF46894">
    <property type="entry name" value="C-terminal effector domain of the bipartite response regulators"/>
    <property type="match status" value="1"/>
</dbReference>
<proteinExistence type="predicted"/>
<dbReference type="CDD" id="cd17535">
    <property type="entry name" value="REC_NarL-like"/>
    <property type="match status" value="1"/>
</dbReference>
<dbReference type="SMART" id="SM00448">
    <property type="entry name" value="REC"/>
    <property type="match status" value="1"/>
</dbReference>
<keyword evidence="9" id="KW-1185">Reference proteome</keyword>
<organism evidence="8 9">
    <name type="scientific">Gillisia lutea</name>
    <dbReference type="NCBI Taxonomy" id="2909668"/>
    <lineage>
        <taxon>Bacteria</taxon>
        <taxon>Pseudomonadati</taxon>
        <taxon>Bacteroidota</taxon>
        <taxon>Flavobacteriia</taxon>
        <taxon>Flavobacteriales</taxon>
        <taxon>Flavobacteriaceae</taxon>
        <taxon>Gillisia</taxon>
    </lineage>
</organism>
<evidence type="ECO:0000256" key="3">
    <source>
        <dbReference type="ARBA" id="ARBA00023125"/>
    </source>
</evidence>
<dbReference type="SMART" id="SM00421">
    <property type="entry name" value="HTH_LUXR"/>
    <property type="match status" value="1"/>
</dbReference>
<sequence>MSKTIIIVDDHILFAQSLQGLVNSFEDFSVLAVMKNGQELVDYLQSGKTKPDVILLDIRMPVLNGMETMAWLKESEPDQPVLALSMEHDEHIILKMIRLGCRGYLLKDIDPNEFSKALNAVVNSGYYFNSEVSEALNNEHEQREVESLTKREMEFLQHACSELTYKEVANEMNLSPKTIDGYRESIFHKLEVKSRVGLVLFAIKNQMVDI</sequence>
<evidence type="ECO:0000256" key="5">
    <source>
        <dbReference type="PROSITE-ProRule" id="PRU00169"/>
    </source>
</evidence>
<evidence type="ECO:0000256" key="1">
    <source>
        <dbReference type="ARBA" id="ARBA00022553"/>
    </source>
</evidence>
<dbReference type="InterPro" id="IPR039420">
    <property type="entry name" value="WalR-like"/>
</dbReference>
<evidence type="ECO:0000256" key="2">
    <source>
        <dbReference type="ARBA" id="ARBA00023015"/>
    </source>
</evidence>
<name>A0ABS9EIH4_9FLAO</name>
<dbReference type="InterPro" id="IPR016032">
    <property type="entry name" value="Sig_transdc_resp-reg_C-effctor"/>
</dbReference>
<evidence type="ECO:0000313" key="8">
    <source>
        <dbReference type="EMBL" id="MCF4102583.1"/>
    </source>
</evidence>
<accession>A0ABS9EIH4</accession>
<evidence type="ECO:0000259" key="6">
    <source>
        <dbReference type="PROSITE" id="PS50043"/>
    </source>
</evidence>
<feature type="modified residue" description="4-aspartylphosphate" evidence="5">
    <location>
        <position position="57"/>
    </location>
</feature>
<gene>
    <name evidence="8" type="ORF">L1I30_12980</name>
</gene>
<dbReference type="RefSeq" id="WP_236134726.1">
    <property type="nucleotide sequence ID" value="NZ_JAKGTH010000011.1"/>
</dbReference>
<dbReference type="InterPro" id="IPR011006">
    <property type="entry name" value="CheY-like_superfamily"/>
</dbReference>
<dbReference type="PANTHER" id="PTHR43214:SF41">
    <property type="entry name" value="NITRATE_NITRITE RESPONSE REGULATOR PROTEIN NARP"/>
    <property type="match status" value="1"/>
</dbReference>
<keyword evidence="4" id="KW-0804">Transcription</keyword>
<feature type="domain" description="HTH luxR-type" evidence="6">
    <location>
        <begin position="141"/>
        <end position="206"/>
    </location>
</feature>
<dbReference type="EMBL" id="JAKGTH010000011">
    <property type="protein sequence ID" value="MCF4102583.1"/>
    <property type="molecule type" value="Genomic_DNA"/>
</dbReference>
<dbReference type="SUPFAM" id="SSF52172">
    <property type="entry name" value="CheY-like"/>
    <property type="match status" value="1"/>
</dbReference>
<dbReference type="InterPro" id="IPR058245">
    <property type="entry name" value="NreC/VraR/RcsB-like_REC"/>
</dbReference>
<dbReference type="InterPro" id="IPR001789">
    <property type="entry name" value="Sig_transdc_resp-reg_receiver"/>
</dbReference>
<reference evidence="8" key="1">
    <citation type="submission" date="2022-01" db="EMBL/GenBank/DDBJ databases">
        <title>Gillisia lutea sp. nov., isolated from marine plastic residues from the Malvarosa beach (Valencia, Spain).</title>
        <authorList>
            <person name="Vidal-Verdu A."/>
            <person name="Molina-Menor E."/>
            <person name="Satari L."/>
            <person name="Pascual J."/>
            <person name="Pereto J."/>
            <person name="Porcar M."/>
        </authorList>
    </citation>
    <scope>NUCLEOTIDE SEQUENCE</scope>
    <source>
        <strain evidence="8">M10.2A</strain>
    </source>
</reference>
<dbReference type="PANTHER" id="PTHR43214">
    <property type="entry name" value="TWO-COMPONENT RESPONSE REGULATOR"/>
    <property type="match status" value="1"/>
</dbReference>
<dbReference type="Pfam" id="PF00196">
    <property type="entry name" value="GerE"/>
    <property type="match status" value="1"/>
</dbReference>
<evidence type="ECO:0000259" key="7">
    <source>
        <dbReference type="PROSITE" id="PS50110"/>
    </source>
</evidence>
<evidence type="ECO:0000313" key="9">
    <source>
        <dbReference type="Proteomes" id="UP001179363"/>
    </source>
</evidence>
<dbReference type="PROSITE" id="PS50043">
    <property type="entry name" value="HTH_LUXR_2"/>
    <property type="match status" value="1"/>
</dbReference>
<comment type="caution">
    <text evidence="8">The sequence shown here is derived from an EMBL/GenBank/DDBJ whole genome shotgun (WGS) entry which is preliminary data.</text>
</comment>
<protein>
    <submittedName>
        <fullName evidence="8">Response regulator transcription factor</fullName>
    </submittedName>
</protein>
<dbReference type="InterPro" id="IPR000792">
    <property type="entry name" value="Tscrpt_reg_LuxR_C"/>
</dbReference>
<feature type="domain" description="Response regulatory" evidence="7">
    <location>
        <begin position="4"/>
        <end position="122"/>
    </location>
</feature>
<dbReference type="CDD" id="cd06170">
    <property type="entry name" value="LuxR_C_like"/>
    <property type="match status" value="1"/>
</dbReference>
<dbReference type="PRINTS" id="PR00038">
    <property type="entry name" value="HTHLUXR"/>
</dbReference>
<dbReference type="Gene3D" id="3.40.50.2300">
    <property type="match status" value="1"/>
</dbReference>
<keyword evidence="1 5" id="KW-0597">Phosphoprotein</keyword>
<evidence type="ECO:0000256" key="4">
    <source>
        <dbReference type="ARBA" id="ARBA00023163"/>
    </source>
</evidence>